<evidence type="ECO:0000313" key="2">
    <source>
        <dbReference type="EMBL" id="CAG8541346.1"/>
    </source>
</evidence>
<comment type="caution">
    <text evidence="2">The sequence shown here is derived from an EMBL/GenBank/DDBJ whole genome shotgun (WGS) entry which is preliminary data.</text>
</comment>
<dbReference type="EMBL" id="CAJVPQ010001254">
    <property type="protein sequence ID" value="CAG8541346.1"/>
    <property type="molecule type" value="Genomic_DNA"/>
</dbReference>
<dbReference type="OrthoDB" id="2445523at2759"/>
<reference evidence="2" key="1">
    <citation type="submission" date="2021-06" db="EMBL/GenBank/DDBJ databases">
        <authorList>
            <person name="Kallberg Y."/>
            <person name="Tangrot J."/>
            <person name="Rosling A."/>
        </authorList>
    </citation>
    <scope>NUCLEOTIDE SEQUENCE</scope>
    <source>
        <strain evidence="2">UK204</strain>
    </source>
</reference>
<feature type="region of interest" description="Disordered" evidence="1">
    <location>
        <begin position="1"/>
        <end position="26"/>
    </location>
</feature>
<dbReference type="AlphaFoldDB" id="A0A9N9AST3"/>
<sequence length="70" mass="8103">EDECDSDNESVMTFNSNTSSTYTSNTTLSNKMGITRPLDNFAIRKLSTNQERKWWYLVLKATISNGWSFR</sequence>
<evidence type="ECO:0000313" key="3">
    <source>
        <dbReference type="Proteomes" id="UP000789570"/>
    </source>
</evidence>
<feature type="non-terminal residue" evidence="2">
    <location>
        <position position="1"/>
    </location>
</feature>
<name>A0A9N9AST3_9GLOM</name>
<evidence type="ECO:0000256" key="1">
    <source>
        <dbReference type="SAM" id="MobiDB-lite"/>
    </source>
</evidence>
<proteinExistence type="predicted"/>
<feature type="compositionally biased region" description="Low complexity" evidence="1">
    <location>
        <begin position="15"/>
        <end position="26"/>
    </location>
</feature>
<dbReference type="Proteomes" id="UP000789570">
    <property type="component" value="Unassembled WGS sequence"/>
</dbReference>
<accession>A0A9N9AST3</accession>
<organism evidence="2 3">
    <name type="scientific">Funneliformis caledonium</name>
    <dbReference type="NCBI Taxonomy" id="1117310"/>
    <lineage>
        <taxon>Eukaryota</taxon>
        <taxon>Fungi</taxon>
        <taxon>Fungi incertae sedis</taxon>
        <taxon>Mucoromycota</taxon>
        <taxon>Glomeromycotina</taxon>
        <taxon>Glomeromycetes</taxon>
        <taxon>Glomerales</taxon>
        <taxon>Glomeraceae</taxon>
        <taxon>Funneliformis</taxon>
    </lineage>
</organism>
<gene>
    <name evidence="2" type="ORF">FCALED_LOCUS5656</name>
</gene>
<protein>
    <submittedName>
        <fullName evidence="2">16699_t:CDS:1</fullName>
    </submittedName>
</protein>
<keyword evidence="3" id="KW-1185">Reference proteome</keyword>